<dbReference type="InterPro" id="IPR043928">
    <property type="entry name" value="DNVP"/>
</dbReference>
<sequence length="127" mass="14038">MKAMKAKARAMTPMAAMKRPAKAAMKAAKAKKRISKVGTKAQVLAGKREKTKWGLRKEHLVKSKKGKTVTKRKSAVGKKAFDQNLAKWILSFRRARAELGLTGFVLVKKGTALYNKTKEYYNIAAGS</sequence>
<organism evidence="1 2">
    <name type="scientific">Prorocentrum cordatum</name>
    <dbReference type="NCBI Taxonomy" id="2364126"/>
    <lineage>
        <taxon>Eukaryota</taxon>
        <taxon>Sar</taxon>
        <taxon>Alveolata</taxon>
        <taxon>Dinophyceae</taxon>
        <taxon>Prorocentrales</taxon>
        <taxon>Prorocentraceae</taxon>
        <taxon>Prorocentrum</taxon>
    </lineage>
</organism>
<gene>
    <name evidence="1" type="ORF">PCOR1329_LOCUS64679</name>
</gene>
<proteinExistence type="predicted"/>
<name>A0ABN9WAZ9_9DINO</name>
<protein>
    <submittedName>
        <fullName evidence="1">Uncharacterized protein</fullName>
    </submittedName>
</protein>
<dbReference type="Proteomes" id="UP001189429">
    <property type="component" value="Unassembled WGS sequence"/>
</dbReference>
<evidence type="ECO:0000313" key="2">
    <source>
        <dbReference type="Proteomes" id="UP001189429"/>
    </source>
</evidence>
<comment type="caution">
    <text evidence="1">The sequence shown here is derived from an EMBL/GenBank/DDBJ whole genome shotgun (WGS) entry which is preliminary data.</text>
</comment>
<dbReference type="EMBL" id="CAUYUJ010018259">
    <property type="protein sequence ID" value="CAK0882025.1"/>
    <property type="molecule type" value="Genomic_DNA"/>
</dbReference>
<reference evidence="1" key="1">
    <citation type="submission" date="2023-10" db="EMBL/GenBank/DDBJ databases">
        <authorList>
            <person name="Chen Y."/>
            <person name="Shah S."/>
            <person name="Dougan E. K."/>
            <person name="Thang M."/>
            <person name="Chan C."/>
        </authorList>
    </citation>
    <scope>NUCLEOTIDE SEQUENCE [LARGE SCALE GENOMIC DNA]</scope>
</reference>
<dbReference type="Pfam" id="PF19060">
    <property type="entry name" value="DVNP"/>
    <property type="match status" value="1"/>
</dbReference>
<keyword evidence="2" id="KW-1185">Reference proteome</keyword>
<evidence type="ECO:0000313" key="1">
    <source>
        <dbReference type="EMBL" id="CAK0882025.1"/>
    </source>
</evidence>
<accession>A0ABN9WAZ9</accession>